<organism evidence="2 3">
    <name type="scientific">Amanita thiersii Skay4041</name>
    <dbReference type="NCBI Taxonomy" id="703135"/>
    <lineage>
        <taxon>Eukaryota</taxon>
        <taxon>Fungi</taxon>
        <taxon>Dikarya</taxon>
        <taxon>Basidiomycota</taxon>
        <taxon>Agaricomycotina</taxon>
        <taxon>Agaricomycetes</taxon>
        <taxon>Agaricomycetidae</taxon>
        <taxon>Agaricales</taxon>
        <taxon>Pluteineae</taxon>
        <taxon>Amanitaceae</taxon>
        <taxon>Amanita</taxon>
    </lineage>
</organism>
<dbReference type="AlphaFoldDB" id="A0A2A9NV59"/>
<protein>
    <submittedName>
        <fullName evidence="2">Uncharacterized protein</fullName>
    </submittedName>
</protein>
<reference evidence="2 3" key="1">
    <citation type="submission" date="2014-02" db="EMBL/GenBank/DDBJ databases">
        <title>Transposable element dynamics among asymbiotic and ectomycorrhizal Amanita fungi.</title>
        <authorList>
            <consortium name="DOE Joint Genome Institute"/>
            <person name="Hess J."/>
            <person name="Skrede I."/>
            <person name="Wolfe B."/>
            <person name="LaButti K."/>
            <person name="Ohm R.A."/>
            <person name="Grigoriev I.V."/>
            <person name="Pringle A."/>
        </authorList>
    </citation>
    <scope>NUCLEOTIDE SEQUENCE [LARGE SCALE GENOMIC DNA]</scope>
    <source>
        <strain evidence="2 3">SKay4041</strain>
    </source>
</reference>
<sequence>MNNLSSPTQCQPPPQSPNLPPQPAHYYNPQPSQPLRPPHFYTPAANPAFNMYKQPQSAPLGAAVLPLMTAIQCTICPPMYSINVYTMSDACLIVEDLAALVKLATVAGARAEVEAQAKEGVGVEAVRELENHGGIFRERITSNSPFLTMWISSLGYYKQVG</sequence>
<keyword evidence="3" id="KW-1185">Reference proteome</keyword>
<name>A0A2A9NV59_9AGAR</name>
<evidence type="ECO:0000256" key="1">
    <source>
        <dbReference type="SAM" id="MobiDB-lite"/>
    </source>
</evidence>
<feature type="region of interest" description="Disordered" evidence="1">
    <location>
        <begin position="1"/>
        <end position="38"/>
    </location>
</feature>
<gene>
    <name evidence="2" type="ORF">AMATHDRAFT_5</name>
</gene>
<dbReference type="Proteomes" id="UP000242287">
    <property type="component" value="Unassembled WGS sequence"/>
</dbReference>
<evidence type="ECO:0000313" key="3">
    <source>
        <dbReference type="Proteomes" id="UP000242287"/>
    </source>
</evidence>
<feature type="compositionally biased region" description="Pro residues" evidence="1">
    <location>
        <begin position="10"/>
        <end position="23"/>
    </location>
</feature>
<evidence type="ECO:0000313" key="2">
    <source>
        <dbReference type="EMBL" id="PFH54419.1"/>
    </source>
</evidence>
<dbReference type="EMBL" id="KZ301969">
    <property type="protein sequence ID" value="PFH54419.1"/>
    <property type="molecule type" value="Genomic_DNA"/>
</dbReference>
<proteinExistence type="predicted"/>
<accession>A0A2A9NV59</accession>